<dbReference type="Pfam" id="PF01381">
    <property type="entry name" value="HTH_3"/>
    <property type="match status" value="1"/>
</dbReference>
<feature type="coiled-coil region" evidence="1">
    <location>
        <begin position="85"/>
        <end position="112"/>
    </location>
</feature>
<dbReference type="RefSeq" id="WP_131475353.1">
    <property type="nucleotide sequence ID" value="NZ_SJPE01000003.1"/>
</dbReference>
<feature type="domain" description="HTH cro/C1-type" evidence="2">
    <location>
        <begin position="18"/>
        <end position="75"/>
    </location>
</feature>
<dbReference type="GO" id="GO:0003677">
    <property type="term" value="F:DNA binding"/>
    <property type="evidence" value="ECO:0007669"/>
    <property type="project" value="InterPro"/>
</dbReference>
<dbReference type="Proteomes" id="UP000293300">
    <property type="component" value="Unassembled WGS sequence"/>
</dbReference>
<protein>
    <submittedName>
        <fullName evidence="3">XRE family transcriptional regulator</fullName>
    </submittedName>
</protein>
<dbReference type="OrthoDB" id="1363267at2"/>
<dbReference type="SUPFAM" id="SSF47413">
    <property type="entry name" value="lambda repressor-like DNA-binding domains"/>
    <property type="match status" value="1"/>
</dbReference>
<proteinExistence type="predicted"/>
<dbReference type="InterPro" id="IPR001387">
    <property type="entry name" value="Cro/C1-type_HTH"/>
</dbReference>
<reference evidence="3 4" key="1">
    <citation type="submission" date="2019-02" db="EMBL/GenBank/DDBJ databases">
        <title>Flavobacterium sp. RD-2-33 isolated from forest soil.</title>
        <authorList>
            <person name="Chaudhary D.K."/>
        </authorList>
    </citation>
    <scope>NUCLEOTIDE SEQUENCE [LARGE SCALE GENOMIC DNA]</scope>
    <source>
        <strain evidence="3 4">RD-2-33</strain>
    </source>
</reference>
<dbReference type="InterPro" id="IPR010982">
    <property type="entry name" value="Lambda_DNA-bd_dom_sf"/>
</dbReference>
<comment type="caution">
    <text evidence="3">The sequence shown here is derived from an EMBL/GenBank/DDBJ whole genome shotgun (WGS) entry which is preliminary data.</text>
</comment>
<evidence type="ECO:0000256" key="1">
    <source>
        <dbReference type="SAM" id="Coils"/>
    </source>
</evidence>
<dbReference type="PROSITE" id="PS50943">
    <property type="entry name" value="HTH_CROC1"/>
    <property type="match status" value="1"/>
</dbReference>
<gene>
    <name evidence="3" type="ORF">EZL74_04240</name>
</gene>
<evidence type="ECO:0000313" key="4">
    <source>
        <dbReference type="Proteomes" id="UP000293300"/>
    </source>
</evidence>
<dbReference type="CDD" id="cd00093">
    <property type="entry name" value="HTH_XRE"/>
    <property type="match status" value="1"/>
</dbReference>
<dbReference type="Gene3D" id="1.10.260.40">
    <property type="entry name" value="lambda repressor-like DNA-binding domains"/>
    <property type="match status" value="1"/>
</dbReference>
<keyword evidence="1" id="KW-0175">Coiled coil</keyword>
<dbReference type="AlphaFoldDB" id="A0A4Q9Z2I7"/>
<evidence type="ECO:0000259" key="2">
    <source>
        <dbReference type="PROSITE" id="PS50943"/>
    </source>
</evidence>
<dbReference type="EMBL" id="SJPE01000003">
    <property type="protein sequence ID" value="TBX70392.1"/>
    <property type="molecule type" value="Genomic_DNA"/>
</dbReference>
<keyword evidence="4" id="KW-1185">Reference proteome</keyword>
<sequence>MKPNPNTLAKLPHMGTFIKNKIQEQNITYAETARRMNIKQSTLNGYFIQETLQTRIIWKLSQALNYNLFTDIIQLLPEELQNTNKTSFQQTIQTQQQEINDLKKEISIYKEILSLKP</sequence>
<accession>A0A4Q9Z2I7</accession>
<organism evidence="3 4">
    <name type="scientific">Flavobacterium silvisoli</name>
    <dbReference type="NCBI Taxonomy" id="2529433"/>
    <lineage>
        <taxon>Bacteria</taxon>
        <taxon>Pseudomonadati</taxon>
        <taxon>Bacteroidota</taxon>
        <taxon>Flavobacteriia</taxon>
        <taxon>Flavobacteriales</taxon>
        <taxon>Flavobacteriaceae</taxon>
        <taxon>Flavobacterium</taxon>
    </lineage>
</organism>
<evidence type="ECO:0000313" key="3">
    <source>
        <dbReference type="EMBL" id="TBX70392.1"/>
    </source>
</evidence>
<name>A0A4Q9Z2I7_9FLAO</name>